<sequence>MSMRIERHTVGDEALTEATEGFFDEVSRDVRYQQNSGRSGSGWEMIASDLLAYAGARSVAVPRTDADIRVALHSAAEARIGGLKLDGAPTSAEFSVHLTYTGTGVFYQDHDEEREEEPRGQTRVHLGDWAEALYLCFVSDLHENNEGTFRQFAADFEEKEVLHRALTYYLFPGLGAEREQILRYAESAMEPFFASLGKEPGERHPDYDSVDPELLFLHALLSRNETGFWELMAFRLEWLRERLEGGGSPKSLLPVPELAFAAMAVRIEGWQMPFESDYLPRRLVEGEQRYNRARVGPYGADKDAAALRELAEGPLVVERPTGAFATERDIEQLYEYEDGRLEEFWSKESPAVRSVNQLQRYAWDEMLGFRLYSVVDPHARHPRQLAALTHASQYTAAALASADGGPGESVDVTVGEATGPLRRAEPSTKVSEGARRIAMEYALVCGSRERLATLVSYPRDTFLRADENQGFPVFQYYREALLTYLKAEQTRGWQKNGPRPRHGAVRAATDEALAALAEYNMPSFPAPPVVLLSQLVAGDREGFDLALADTLENFRDIHSAGDRAGDPDGLICPHILALACLARAQGWEVRVDSGYLPEGVLERAATMFG</sequence>
<keyword evidence="3" id="KW-1185">Reference proteome</keyword>
<dbReference type="EMBL" id="CP099837">
    <property type="protein sequence ID" value="USY22894.1"/>
    <property type="molecule type" value="Genomic_DNA"/>
</dbReference>
<proteinExistence type="predicted"/>
<organism evidence="2 3">
    <name type="scientific">Nocardiopsis exhalans</name>
    <dbReference type="NCBI Taxonomy" id="163604"/>
    <lineage>
        <taxon>Bacteria</taxon>
        <taxon>Bacillati</taxon>
        <taxon>Actinomycetota</taxon>
        <taxon>Actinomycetes</taxon>
        <taxon>Streptosporangiales</taxon>
        <taxon>Nocardiopsidaceae</taxon>
        <taxon>Nocardiopsis</taxon>
    </lineage>
</organism>
<gene>
    <name evidence="2" type="ORF">NE857_15515</name>
</gene>
<accession>A0ABY5DEW0</accession>
<dbReference type="Pfam" id="PF15575">
    <property type="entry name" value="Imm49"/>
    <property type="match status" value="2"/>
</dbReference>
<dbReference type="InterPro" id="IPR029074">
    <property type="entry name" value="Imm49"/>
</dbReference>
<feature type="region of interest" description="Disordered" evidence="1">
    <location>
        <begin position="399"/>
        <end position="429"/>
    </location>
</feature>
<protein>
    <submittedName>
        <fullName evidence="2">Immunity 49 family protein</fullName>
    </submittedName>
</protein>
<reference evidence="2" key="1">
    <citation type="submission" date="2022-06" db="EMBL/GenBank/DDBJ databases">
        <authorList>
            <person name="Ping M."/>
        </authorList>
    </citation>
    <scope>NUCLEOTIDE SEQUENCE</scope>
    <source>
        <strain evidence="2">JCM11759T</strain>
    </source>
</reference>
<evidence type="ECO:0000256" key="1">
    <source>
        <dbReference type="SAM" id="MobiDB-lite"/>
    </source>
</evidence>
<evidence type="ECO:0000313" key="2">
    <source>
        <dbReference type="EMBL" id="USY22894.1"/>
    </source>
</evidence>
<name>A0ABY5DEW0_9ACTN</name>
<evidence type="ECO:0000313" key="3">
    <source>
        <dbReference type="Proteomes" id="UP001055940"/>
    </source>
</evidence>
<dbReference type="Proteomes" id="UP001055940">
    <property type="component" value="Chromosome"/>
</dbReference>